<proteinExistence type="predicted"/>
<evidence type="ECO:0000256" key="1">
    <source>
        <dbReference type="SAM" id="MobiDB-lite"/>
    </source>
</evidence>
<dbReference type="AlphaFoldDB" id="A0AAV4V0I3"/>
<accession>A0AAV4V0I3</accession>
<gene>
    <name evidence="2" type="ORF">CEXT_285771</name>
</gene>
<reference evidence="2 3" key="1">
    <citation type="submission" date="2021-06" db="EMBL/GenBank/DDBJ databases">
        <title>Caerostris extrusa draft genome.</title>
        <authorList>
            <person name="Kono N."/>
            <person name="Arakawa K."/>
        </authorList>
    </citation>
    <scope>NUCLEOTIDE SEQUENCE [LARGE SCALE GENOMIC DNA]</scope>
</reference>
<evidence type="ECO:0000313" key="2">
    <source>
        <dbReference type="EMBL" id="GIY63466.1"/>
    </source>
</evidence>
<dbReference type="EMBL" id="BPLR01013746">
    <property type="protein sequence ID" value="GIY63466.1"/>
    <property type="molecule type" value="Genomic_DNA"/>
</dbReference>
<feature type="region of interest" description="Disordered" evidence="1">
    <location>
        <begin position="1"/>
        <end position="34"/>
    </location>
</feature>
<keyword evidence="3" id="KW-1185">Reference proteome</keyword>
<name>A0AAV4V0I3_CAEEX</name>
<dbReference type="Proteomes" id="UP001054945">
    <property type="component" value="Unassembled WGS sequence"/>
</dbReference>
<sequence length="108" mass="12778">MPELENNMPELENNMPELENNMPELENNMPELENNMPEYKNKKLENNMPVFIKQKNLQFNLNLNCPMLTKRFGKNVVKQRFVGPTKARTLNLQYFDKSPNTMPSFMLL</sequence>
<protein>
    <submittedName>
        <fullName evidence="2">Uncharacterized protein</fullName>
    </submittedName>
</protein>
<evidence type="ECO:0000313" key="3">
    <source>
        <dbReference type="Proteomes" id="UP001054945"/>
    </source>
</evidence>
<organism evidence="2 3">
    <name type="scientific">Caerostris extrusa</name>
    <name type="common">Bark spider</name>
    <name type="synonym">Caerostris bankana</name>
    <dbReference type="NCBI Taxonomy" id="172846"/>
    <lineage>
        <taxon>Eukaryota</taxon>
        <taxon>Metazoa</taxon>
        <taxon>Ecdysozoa</taxon>
        <taxon>Arthropoda</taxon>
        <taxon>Chelicerata</taxon>
        <taxon>Arachnida</taxon>
        <taxon>Araneae</taxon>
        <taxon>Araneomorphae</taxon>
        <taxon>Entelegynae</taxon>
        <taxon>Araneoidea</taxon>
        <taxon>Araneidae</taxon>
        <taxon>Caerostris</taxon>
    </lineage>
</organism>
<comment type="caution">
    <text evidence="2">The sequence shown here is derived from an EMBL/GenBank/DDBJ whole genome shotgun (WGS) entry which is preliminary data.</text>
</comment>